<dbReference type="OrthoDB" id="1001661at2759"/>
<keyword evidence="3" id="KW-1185">Reference proteome</keyword>
<evidence type="ECO:0000313" key="3">
    <source>
        <dbReference type="Proteomes" id="UP000828251"/>
    </source>
</evidence>
<name>A0A9D3UWN9_9ROSI</name>
<evidence type="ECO:0000256" key="1">
    <source>
        <dbReference type="SAM" id="MobiDB-lite"/>
    </source>
</evidence>
<organism evidence="2 3">
    <name type="scientific">Gossypium stocksii</name>
    <dbReference type="NCBI Taxonomy" id="47602"/>
    <lineage>
        <taxon>Eukaryota</taxon>
        <taxon>Viridiplantae</taxon>
        <taxon>Streptophyta</taxon>
        <taxon>Embryophyta</taxon>
        <taxon>Tracheophyta</taxon>
        <taxon>Spermatophyta</taxon>
        <taxon>Magnoliopsida</taxon>
        <taxon>eudicotyledons</taxon>
        <taxon>Gunneridae</taxon>
        <taxon>Pentapetalae</taxon>
        <taxon>rosids</taxon>
        <taxon>malvids</taxon>
        <taxon>Malvales</taxon>
        <taxon>Malvaceae</taxon>
        <taxon>Malvoideae</taxon>
        <taxon>Gossypium</taxon>
    </lineage>
</organism>
<dbReference type="Proteomes" id="UP000828251">
    <property type="component" value="Unassembled WGS sequence"/>
</dbReference>
<sequence length="203" mass="23188">MYEIQNGGLTIKERKKRDKALQKEKRKEVRKDDERIANLSLSDSNISNRIKVIIREANNTWAIRKKLGFSVRGDEEKVIEEIMRAEINKVLKSWRESKTGGLFSRKQLDMMKLCLQEMFGGFGRSGVGLISNQMQHLVHFLHMVVLSYLCVELQMRTEFGCGGVLSDKEGDGREFFSSFIASNVSNIIESGALKKFMVAAPFF</sequence>
<protein>
    <submittedName>
        <fullName evidence="2">Uncharacterized protein</fullName>
    </submittedName>
</protein>
<reference evidence="2 3" key="1">
    <citation type="journal article" date="2021" name="Plant Biotechnol. J.">
        <title>Multi-omics assisted identification of the key and species-specific regulatory components of drought-tolerant mechanisms in Gossypium stocksii.</title>
        <authorList>
            <person name="Yu D."/>
            <person name="Ke L."/>
            <person name="Zhang D."/>
            <person name="Wu Y."/>
            <person name="Sun Y."/>
            <person name="Mei J."/>
            <person name="Sun J."/>
            <person name="Sun Y."/>
        </authorList>
    </citation>
    <scope>NUCLEOTIDE SEQUENCE [LARGE SCALE GENOMIC DNA]</scope>
    <source>
        <strain evidence="3">cv. E1</strain>
        <tissue evidence="2">Leaf</tissue>
    </source>
</reference>
<evidence type="ECO:0000313" key="2">
    <source>
        <dbReference type="EMBL" id="KAH1063686.1"/>
    </source>
</evidence>
<proteinExistence type="predicted"/>
<gene>
    <name evidence="2" type="ORF">J1N35_028673</name>
</gene>
<dbReference type="AlphaFoldDB" id="A0A9D3UWN9"/>
<accession>A0A9D3UWN9</accession>
<feature type="region of interest" description="Disordered" evidence="1">
    <location>
        <begin position="1"/>
        <end position="26"/>
    </location>
</feature>
<dbReference type="EMBL" id="JAIQCV010000009">
    <property type="protein sequence ID" value="KAH1063686.1"/>
    <property type="molecule type" value="Genomic_DNA"/>
</dbReference>
<comment type="caution">
    <text evidence="2">The sequence shown here is derived from an EMBL/GenBank/DDBJ whole genome shotgun (WGS) entry which is preliminary data.</text>
</comment>